<dbReference type="EMBL" id="VBOT01000009">
    <property type="protein sequence ID" value="TMQ53792.1"/>
    <property type="molecule type" value="Genomic_DNA"/>
</dbReference>
<dbReference type="AlphaFoldDB" id="A0A538SR05"/>
<accession>A0A538SR05</accession>
<dbReference type="Gene3D" id="2.60.40.4070">
    <property type="match status" value="1"/>
</dbReference>
<organism evidence="1 2">
    <name type="scientific">Eiseniibacteriota bacterium</name>
    <dbReference type="NCBI Taxonomy" id="2212470"/>
    <lineage>
        <taxon>Bacteria</taxon>
        <taxon>Candidatus Eiseniibacteriota</taxon>
    </lineage>
</organism>
<gene>
    <name evidence="1" type="ORF">E6K73_00815</name>
</gene>
<name>A0A538SR05_UNCEI</name>
<evidence type="ECO:0000313" key="1">
    <source>
        <dbReference type="EMBL" id="TMQ53792.1"/>
    </source>
</evidence>
<protein>
    <submittedName>
        <fullName evidence="1">T9SS type A sorting domain-containing protein</fullName>
    </submittedName>
</protein>
<evidence type="ECO:0000313" key="2">
    <source>
        <dbReference type="Proteomes" id="UP000320184"/>
    </source>
</evidence>
<reference evidence="1 2" key="1">
    <citation type="journal article" date="2019" name="Nat. Microbiol.">
        <title>Mediterranean grassland soil C-N compound turnover is dependent on rainfall and depth, and is mediated by genomically divergent microorganisms.</title>
        <authorList>
            <person name="Diamond S."/>
            <person name="Andeer P.F."/>
            <person name="Li Z."/>
            <person name="Crits-Christoph A."/>
            <person name="Burstein D."/>
            <person name="Anantharaman K."/>
            <person name="Lane K.R."/>
            <person name="Thomas B.C."/>
            <person name="Pan C."/>
            <person name="Northen T.R."/>
            <person name="Banfield J.F."/>
        </authorList>
    </citation>
    <scope>NUCLEOTIDE SEQUENCE [LARGE SCALE GENOMIC DNA]</scope>
    <source>
        <strain evidence="1">WS_3</strain>
    </source>
</reference>
<dbReference type="NCBIfam" id="TIGR04183">
    <property type="entry name" value="Por_Secre_tail"/>
    <property type="match status" value="1"/>
</dbReference>
<sequence>PPGGYYLVQEAAGSGGGASLPDPDAIGSIAIGATAGKVALVSNNIPLSGSCLTGASIVDFVGYGGANCSETAPTAALDNTIADFRDAGGCLDTDNNLEDFTEAAPQPRNSSSPISVCSYWLAVGDVSLTEFSLGSPTPNPVAGTLRVPFALQRDEAVRLDVLDIQGRVVWTLMDGTLSSGRHDVTWTGVSKRGMARSGVYFIRMQVAGRSYVRRVMVTR</sequence>
<proteinExistence type="predicted"/>
<comment type="caution">
    <text evidence="1">The sequence shown here is derived from an EMBL/GenBank/DDBJ whole genome shotgun (WGS) entry which is preliminary data.</text>
</comment>
<feature type="non-terminal residue" evidence="1">
    <location>
        <position position="1"/>
    </location>
</feature>
<dbReference type="Proteomes" id="UP000320184">
    <property type="component" value="Unassembled WGS sequence"/>
</dbReference>
<dbReference type="InterPro" id="IPR026444">
    <property type="entry name" value="Secre_tail"/>
</dbReference>